<dbReference type="GeneID" id="93585874"/>
<reference evidence="1 2" key="1">
    <citation type="submission" date="2019-01" db="EMBL/GenBank/DDBJ databases">
        <title>Intercellular communication is required for trap formation in the nematode-trapping fungus Duddingtonia flagrans.</title>
        <authorList>
            <person name="Youssar L."/>
            <person name="Wernet V."/>
            <person name="Hensel N."/>
            <person name="Hildebrandt H.-G."/>
            <person name="Fischer R."/>
        </authorList>
    </citation>
    <scope>NUCLEOTIDE SEQUENCE [LARGE SCALE GENOMIC DNA]</scope>
    <source>
        <strain evidence="1 2">CBS H-5679</strain>
    </source>
</reference>
<name>A0A437A297_ARTFL</name>
<comment type="caution">
    <text evidence="1">The sequence shown here is derived from an EMBL/GenBank/DDBJ whole genome shotgun (WGS) entry which is preliminary data.</text>
</comment>
<accession>A0A437A297</accession>
<dbReference type="EMBL" id="SAEB01000006">
    <property type="protein sequence ID" value="RVD85237.1"/>
    <property type="molecule type" value="Genomic_DNA"/>
</dbReference>
<evidence type="ECO:0000313" key="1">
    <source>
        <dbReference type="EMBL" id="RVD85237.1"/>
    </source>
</evidence>
<gene>
    <name evidence="1" type="ORF">DFL_003563</name>
</gene>
<dbReference type="RefSeq" id="XP_067490781.1">
    <property type="nucleotide sequence ID" value="XM_067632520.1"/>
</dbReference>
<keyword evidence="2" id="KW-1185">Reference proteome</keyword>
<dbReference type="VEuPathDB" id="FungiDB:DFL_003563"/>
<organism evidence="1 2">
    <name type="scientific">Arthrobotrys flagrans</name>
    <name type="common">Nematode-trapping fungus</name>
    <name type="synonym">Trichothecium flagrans</name>
    <dbReference type="NCBI Taxonomy" id="97331"/>
    <lineage>
        <taxon>Eukaryota</taxon>
        <taxon>Fungi</taxon>
        <taxon>Dikarya</taxon>
        <taxon>Ascomycota</taxon>
        <taxon>Pezizomycotina</taxon>
        <taxon>Orbiliomycetes</taxon>
        <taxon>Orbiliales</taxon>
        <taxon>Orbiliaceae</taxon>
        <taxon>Arthrobotrys</taxon>
    </lineage>
</organism>
<dbReference type="Proteomes" id="UP000283090">
    <property type="component" value="Unassembled WGS sequence"/>
</dbReference>
<dbReference type="AlphaFoldDB" id="A0A437A297"/>
<evidence type="ECO:0000313" key="2">
    <source>
        <dbReference type="Proteomes" id="UP000283090"/>
    </source>
</evidence>
<proteinExistence type="predicted"/>
<protein>
    <submittedName>
        <fullName evidence="1">Uncharacterized protein</fullName>
    </submittedName>
</protein>
<sequence>MSVSQNYSFISFLSRKADNSLNKYLIMATKRLYIKLVQFKGDRNQRPDIDSKFEHIAGRGASAVLFQQEKLCA</sequence>